<comment type="similarity">
    <text evidence="4 19">Belongs to the CobS family.</text>
</comment>
<comment type="function">
    <text evidence="14 19">Joins adenosylcobinamide-GDP and alpha-ribazole to generate adenosylcobalamin (Ado-cobalamin). Also synthesizes adenosylcobalamin 5'-phosphate from adenosylcobinamide-GDP and alpha-ribazole 5'-phosphate.</text>
</comment>
<dbReference type="PANTHER" id="PTHR34148:SF1">
    <property type="entry name" value="ADENOSYLCOBINAMIDE-GDP RIBAZOLETRANSFERASE"/>
    <property type="match status" value="1"/>
</dbReference>
<dbReference type="Pfam" id="PF02654">
    <property type="entry name" value="CobS"/>
    <property type="match status" value="1"/>
</dbReference>
<keyword evidence="21" id="KW-1185">Reference proteome</keyword>
<evidence type="ECO:0000256" key="17">
    <source>
        <dbReference type="ARBA" id="ARBA00048623"/>
    </source>
</evidence>
<reference evidence="20 21" key="1">
    <citation type="submission" date="2018-03" db="EMBL/GenBank/DDBJ databases">
        <title>Genomic Encyclopedia of Archaeal and Bacterial Type Strains, Phase II (KMG-II): from individual species to whole genera.</title>
        <authorList>
            <person name="Goeker M."/>
        </authorList>
    </citation>
    <scope>NUCLEOTIDE SEQUENCE [LARGE SCALE GENOMIC DNA]</scope>
    <source>
        <strain evidence="20 21">DSM 100346</strain>
    </source>
</reference>
<evidence type="ECO:0000256" key="18">
    <source>
        <dbReference type="ARBA" id="ARBA00049504"/>
    </source>
</evidence>
<evidence type="ECO:0000313" key="21">
    <source>
        <dbReference type="Proteomes" id="UP000245880"/>
    </source>
</evidence>
<comment type="subcellular location">
    <subcellularLocation>
        <location evidence="2 19">Cell membrane</location>
        <topology evidence="2 19">Multi-pass membrane protein</topology>
    </subcellularLocation>
</comment>
<dbReference type="HAMAP" id="MF_00719">
    <property type="entry name" value="CobS"/>
    <property type="match status" value="1"/>
</dbReference>
<dbReference type="Proteomes" id="UP000245880">
    <property type="component" value="Unassembled WGS sequence"/>
</dbReference>
<keyword evidence="9 19" id="KW-0808">Transferase</keyword>
<evidence type="ECO:0000256" key="11">
    <source>
        <dbReference type="ARBA" id="ARBA00022842"/>
    </source>
</evidence>
<dbReference type="PANTHER" id="PTHR34148">
    <property type="entry name" value="ADENOSYLCOBINAMIDE-GDP RIBAZOLETRANSFERASE"/>
    <property type="match status" value="1"/>
</dbReference>
<dbReference type="UniPathway" id="UPA00148">
    <property type="reaction ID" value="UER00238"/>
</dbReference>
<evidence type="ECO:0000256" key="4">
    <source>
        <dbReference type="ARBA" id="ARBA00010561"/>
    </source>
</evidence>
<name>A0A316ADJ6_9BACT</name>
<comment type="pathway">
    <text evidence="3 19">Cofactor biosynthesis; adenosylcobalamin biosynthesis; adenosylcobalamin from cob(II)yrinate a,c-diamide: step 7/7.</text>
</comment>
<protein>
    <recommendedName>
        <fullName evidence="6 19">Adenosylcobinamide-GDP ribazoletransferase</fullName>
        <ecNumber evidence="5 19">2.7.8.26</ecNumber>
    </recommendedName>
    <alternativeName>
        <fullName evidence="16 19">Cobalamin synthase</fullName>
    </alternativeName>
    <alternativeName>
        <fullName evidence="15 19">Cobalamin-5'-phosphate synthase</fullName>
    </alternativeName>
</protein>
<evidence type="ECO:0000256" key="9">
    <source>
        <dbReference type="ARBA" id="ARBA00022679"/>
    </source>
</evidence>
<evidence type="ECO:0000256" key="16">
    <source>
        <dbReference type="ARBA" id="ARBA00032853"/>
    </source>
</evidence>
<evidence type="ECO:0000256" key="6">
    <source>
        <dbReference type="ARBA" id="ARBA00015850"/>
    </source>
</evidence>
<dbReference type="InterPro" id="IPR003805">
    <property type="entry name" value="CobS"/>
</dbReference>
<dbReference type="EC" id="2.7.8.26" evidence="5 19"/>
<sequence length="264" mass="28718">MIHQQYTLFLVALQFYTRIPVPAWVPYHPEDLSKATRFLPLVGWLVGIVTAGVWLVLEPLTNGHVALLLAMSASVLLTGAFHEDGFADACDGFGGGWTRDKILLIMKDSRIGTYGSIGLLLLLALKFASLQLLSEKMGGDSVLIVFNLLAAHSLSRLMAALLIFTLPYARETDDSKSKPVATAAGFSTISIALLLALLPLLGLCYFSGTLWGMAVLSGLGLVTYGMGRYYKKWIGGYTGDCLGAVQQVTEVVFYLFISIVWKFI</sequence>
<evidence type="ECO:0000256" key="14">
    <source>
        <dbReference type="ARBA" id="ARBA00025228"/>
    </source>
</evidence>
<dbReference type="RefSeq" id="WP_109677436.1">
    <property type="nucleotide sequence ID" value="NZ_QGDT01000015.1"/>
</dbReference>
<dbReference type="OrthoDB" id="9794626at2"/>
<gene>
    <name evidence="19" type="primary">cobS</name>
    <name evidence="20" type="ORF">CLV98_11561</name>
</gene>
<dbReference type="NCBIfam" id="NF001277">
    <property type="entry name" value="PRK00235.1-3"/>
    <property type="match status" value="1"/>
</dbReference>
<evidence type="ECO:0000256" key="5">
    <source>
        <dbReference type="ARBA" id="ARBA00013200"/>
    </source>
</evidence>
<dbReference type="GO" id="GO:0008818">
    <property type="term" value="F:cobalamin 5'-phosphate synthase activity"/>
    <property type="evidence" value="ECO:0007669"/>
    <property type="project" value="UniProtKB-UniRule"/>
</dbReference>
<evidence type="ECO:0000313" key="20">
    <source>
        <dbReference type="EMBL" id="PWJ55040.1"/>
    </source>
</evidence>
<dbReference type="NCBIfam" id="TIGR00317">
    <property type="entry name" value="cobS"/>
    <property type="match status" value="1"/>
</dbReference>
<feature type="transmembrane region" description="Helical" evidence="19">
    <location>
        <begin position="180"/>
        <end position="202"/>
    </location>
</feature>
<evidence type="ECO:0000256" key="3">
    <source>
        <dbReference type="ARBA" id="ARBA00004663"/>
    </source>
</evidence>
<feature type="transmembrane region" description="Helical" evidence="19">
    <location>
        <begin position="63"/>
        <end position="81"/>
    </location>
</feature>
<comment type="cofactor">
    <cofactor evidence="1 19">
        <name>Mg(2+)</name>
        <dbReference type="ChEBI" id="CHEBI:18420"/>
    </cofactor>
</comment>
<evidence type="ECO:0000256" key="7">
    <source>
        <dbReference type="ARBA" id="ARBA00022475"/>
    </source>
</evidence>
<evidence type="ECO:0000256" key="10">
    <source>
        <dbReference type="ARBA" id="ARBA00022692"/>
    </source>
</evidence>
<comment type="caution">
    <text evidence="20">The sequence shown here is derived from an EMBL/GenBank/DDBJ whole genome shotgun (WGS) entry which is preliminary data.</text>
</comment>
<evidence type="ECO:0000256" key="12">
    <source>
        <dbReference type="ARBA" id="ARBA00022989"/>
    </source>
</evidence>
<evidence type="ECO:0000256" key="19">
    <source>
        <dbReference type="HAMAP-Rule" id="MF_00719"/>
    </source>
</evidence>
<feature type="transmembrane region" description="Helical" evidence="19">
    <location>
        <begin position="38"/>
        <end position="57"/>
    </location>
</feature>
<evidence type="ECO:0000256" key="15">
    <source>
        <dbReference type="ARBA" id="ARBA00032605"/>
    </source>
</evidence>
<feature type="transmembrane region" description="Helical" evidence="19">
    <location>
        <begin position="142"/>
        <end position="168"/>
    </location>
</feature>
<dbReference type="AlphaFoldDB" id="A0A316ADJ6"/>
<comment type="catalytic activity">
    <reaction evidence="18 19">
        <text>alpha-ribazole 5'-phosphate + adenosylcob(III)inamide-GDP = adenosylcob(III)alamin 5'-phosphate + GMP + H(+)</text>
        <dbReference type="Rhea" id="RHEA:23560"/>
        <dbReference type="ChEBI" id="CHEBI:15378"/>
        <dbReference type="ChEBI" id="CHEBI:57918"/>
        <dbReference type="ChEBI" id="CHEBI:58115"/>
        <dbReference type="ChEBI" id="CHEBI:60487"/>
        <dbReference type="ChEBI" id="CHEBI:60493"/>
        <dbReference type="EC" id="2.7.8.26"/>
    </reaction>
</comment>
<keyword evidence="10 19" id="KW-0812">Transmembrane</keyword>
<dbReference type="EMBL" id="QGDT01000015">
    <property type="protein sequence ID" value="PWJ55040.1"/>
    <property type="molecule type" value="Genomic_DNA"/>
</dbReference>
<accession>A0A316ADJ6</accession>
<keyword evidence="11 19" id="KW-0460">Magnesium</keyword>
<evidence type="ECO:0000256" key="8">
    <source>
        <dbReference type="ARBA" id="ARBA00022573"/>
    </source>
</evidence>
<feature type="transmembrane region" description="Helical" evidence="19">
    <location>
        <begin position="111"/>
        <end position="130"/>
    </location>
</feature>
<feature type="transmembrane region" description="Helical" evidence="19">
    <location>
        <begin position="208"/>
        <end position="227"/>
    </location>
</feature>
<proteinExistence type="inferred from homology"/>
<keyword evidence="7 19" id="KW-1003">Cell membrane</keyword>
<keyword evidence="12 19" id="KW-1133">Transmembrane helix</keyword>
<organism evidence="20 21">
    <name type="scientific">Dyadobacter jejuensis</name>
    <dbReference type="NCBI Taxonomy" id="1082580"/>
    <lineage>
        <taxon>Bacteria</taxon>
        <taxon>Pseudomonadati</taxon>
        <taxon>Bacteroidota</taxon>
        <taxon>Cytophagia</taxon>
        <taxon>Cytophagales</taxon>
        <taxon>Spirosomataceae</taxon>
        <taxon>Dyadobacter</taxon>
    </lineage>
</organism>
<evidence type="ECO:0000256" key="13">
    <source>
        <dbReference type="ARBA" id="ARBA00023136"/>
    </source>
</evidence>
<keyword evidence="13 19" id="KW-0472">Membrane</keyword>
<keyword evidence="8 19" id="KW-0169">Cobalamin biosynthesis</keyword>
<comment type="catalytic activity">
    <reaction evidence="17 19">
        <text>alpha-ribazole + adenosylcob(III)inamide-GDP = adenosylcob(III)alamin + GMP + H(+)</text>
        <dbReference type="Rhea" id="RHEA:16049"/>
        <dbReference type="ChEBI" id="CHEBI:10329"/>
        <dbReference type="ChEBI" id="CHEBI:15378"/>
        <dbReference type="ChEBI" id="CHEBI:18408"/>
        <dbReference type="ChEBI" id="CHEBI:58115"/>
        <dbReference type="ChEBI" id="CHEBI:60487"/>
        <dbReference type="EC" id="2.7.8.26"/>
    </reaction>
</comment>
<dbReference type="GO" id="GO:0009236">
    <property type="term" value="P:cobalamin biosynthetic process"/>
    <property type="evidence" value="ECO:0007669"/>
    <property type="project" value="UniProtKB-UniRule"/>
</dbReference>
<feature type="transmembrane region" description="Helical" evidence="19">
    <location>
        <begin position="6"/>
        <end position="26"/>
    </location>
</feature>
<dbReference type="GO" id="GO:0051073">
    <property type="term" value="F:adenosylcobinamide-GDP ribazoletransferase activity"/>
    <property type="evidence" value="ECO:0007669"/>
    <property type="project" value="UniProtKB-UniRule"/>
</dbReference>
<evidence type="ECO:0000256" key="1">
    <source>
        <dbReference type="ARBA" id="ARBA00001946"/>
    </source>
</evidence>
<evidence type="ECO:0000256" key="2">
    <source>
        <dbReference type="ARBA" id="ARBA00004651"/>
    </source>
</evidence>
<dbReference type="GO" id="GO:0005886">
    <property type="term" value="C:plasma membrane"/>
    <property type="evidence" value="ECO:0007669"/>
    <property type="project" value="UniProtKB-SubCell"/>
</dbReference>